<feature type="transmembrane region" description="Helical" evidence="1">
    <location>
        <begin position="6"/>
        <end position="27"/>
    </location>
</feature>
<name>D4F4W9_EDWTA</name>
<dbReference type="Proteomes" id="UP000003692">
    <property type="component" value="Unassembled WGS sequence"/>
</dbReference>
<sequence>MWRNMLRGVISLVVAMVFMALIGVSANGMRGERNPLRAGSAEKLAG</sequence>
<reference evidence="2 3" key="1">
    <citation type="submission" date="2010-02" db="EMBL/GenBank/DDBJ databases">
        <authorList>
            <person name="Weinstock G."/>
            <person name="Sodergren E."/>
            <person name="Clifton S."/>
            <person name="Fulton L."/>
            <person name="Fulton B."/>
            <person name="Courtney L."/>
            <person name="Fronick C."/>
            <person name="Harrison M."/>
            <person name="Strong C."/>
            <person name="Farmer C."/>
            <person name="Delahaunty K."/>
            <person name="Markovic C."/>
            <person name="Hall O."/>
            <person name="Minx P."/>
            <person name="Tomlinson C."/>
            <person name="Mitreva M."/>
            <person name="Nelson J."/>
            <person name="Hou S."/>
            <person name="Wollam A."/>
            <person name="Pepin K.H."/>
            <person name="Johnson M."/>
            <person name="Bhonagiri V."/>
            <person name="Zhang X."/>
            <person name="Suruliraj S."/>
            <person name="Warren W."/>
            <person name="Chinwalla A."/>
            <person name="Mardis E.R."/>
            <person name="Wilson R.K."/>
        </authorList>
    </citation>
    <scope>NUCLEOTIDE SEQUENCE [LARGE SCALE GENOMIC DNA]</scope>
    <source>
        <strain evidence="2 3">ATCC 23685</strain>
    </source>
</reference>
<keyword evidence="1" id="KW-1133">Transmembrane helix</keyword>
<keyword evidence="1" id="KW-0812">Transmembrane</keyword>
<keyword evidence="1" id="KW-0472">Membrane</keyword>
<protein>
    <submittedName>
        <fullName evidence="2">Uncharacterized protein</fullName>
    </submittedName>
</protein>
<dbReference type="HOGENOM" id="CLU_3183064_0_0_6"/>
<evidence type="ECO:0000256" key="1">
    <source>
        <dbReference type="SAM" id="Phobius"/>
    </source>
</evidence>
<accession>D4F4W9</accession>
<comment type="caution">
    <text evidence="2">The sequence shown here is derived from an EMBL/GenBank/DDBJ whole genome shotgun (WGS) entry which is preliminary data.</text>
</comment>
<gene>
    <name evidence="2" type="ORF">EDWATA_01796</name>
</gene>
<dbReference type="EMBL" id="ADGK01000114">
    <property type="protein sequence ID" value="EFE23187.1"/>
    <property type="molecule type" value="Genomic_DNA"/>
</dbReference>
<evidence type="ECO:0000313" key="2">
    <source>
        <dbReference type="EMBL" id="EFE23187.1"/>
    </source>
</evidence>
<organism evidence="2 3">
    <name type="scientific">Edwardsiella tarda ATCC 23685</name>
    <dbReference type="NCBI Taxonomy" id="500638"/>
    <lineage>
        <taxon>Bacteria</taxon>
        <taxon>Pseudomonadati</taxon>
        <taxon>Pseudomonadota</taxon>
        <taxon>Gammaproteobacteria</taxon>
        <taxon>Enterobacterales</taxon>
        <taxon>Hafniaceae</taxon>
        <taxon>Edwardsiella</taxon>
    </lineage>
</organism>
<dbReference type="AlphaFoldDB" id="D4F4W9"/>
<evidence type="ECO:0000313" key="3">
    <source>
        <dbReference type="Proteomes" id="UP000003692"/>
    </source>
</evidence>
<proteinExistence type="predicted"/>